<sequence length="62" mass="7412">MHKNRFRYILIAIFSVLFILQLFNYDFSAEFNWISFLNILVPILMIIAMVLSIKHVKKHGEN</sequence>
<gene>
    <name evidence="2" type="ORF">SAMN05421824_1761</name>
</gene>
<accession>A0A1H9GD83</accession>
<dbReference type="AlphaFoldDB" id="A0A1H9GD83"/>
<feature type="transmembrane region" description="Helical" evidence="1">
    <location>
        <begin position="31"/>
        <end position="53"/>
    </location>
</feature>
<dbReference type="Proteomes" id="UP000198999">
    <property type="component" value="Unassembled WGS sequence"/>
</dbReference>
<proteinExistence type="predicted"/>
<keyword evidence="1" id="KW-0812">Transmembrane</keyword>
<protein>
    <submittedName>
        <fullName evidence="2">Uncharacterized protein</fullName>
    </submittedName>
</protein>
<evidence type="ECO:0000313" key="2">
    <source>
        <dbReference type="EMBL" id="SEQ48036.1"/>
    </source>
</evidence>
<name>A0A1H9GD83_9FLAO</name>
<evidence type="ECO:0000313" key="3">
    <source>
        <dbReference type="Proteomes" id="UP000198999"/>
    </source>
</evidence>
<keyword evidence="1" id="KW-0472">Membrane</keyword>
<dbReference type="STRING" id="419940.SAMN05421824_1761"/>
<dbReference type="EMBL" id="FOFN01000002">
    <property type="protein sequence ID" value="SEQ48036.1"/>
    <property type="molecule type" value="Genomic_DNA"/>
</dbReference>
<evidence type="ECO:0000256" key="1">
    <source>
        <dbReference type="SAM" id="Phobius"/>
    </source>
</evidence>
<organism evidence="2 3">
    <name type="scientific">Hyunsoonleella jejuensis</name>
    <dbReference type="NCBI Taxonomy" id="419940"/>
    <lineage>
        <taxon>Bacteria</taxon>
        <taxon>Pseudomonadati</taxon>
        <taxon>Bacteroidota</taxon>
        <taxon>Flavobacteriia</taxon>
        <taxon>Flavobacteriales</taxon>
        <taxon>Flavobacteriaceae</taxon>
    </lineage>
</organism>
<feature type="transmembrane region" description="Helical" evidence="1">
    <location>
        <begin position="7"/>
        <end position="25"/>
    </location>
</feature>
<keyword evidence="3" id="KW-1185">Reference proteome</keyword>
<reference evidence="2 3" key="1">
    <citation type="submission" date="2016-10" db="EMBL/GenBank/DDBJ databases">
        <authorList>
            <person name="de Groot N.N."/>
        </authorList>
    </citation>
    <scope>NUCLEOTIDE SEQUENCE [LARGE SCALE GENOMIC DNA]</scope>
    <source>
        <strain evidence="2 3">DSM 21035</strain>
    </source>
</reference>
<keyword evidence="1" id="KW-1133">Transmembrane helix</keyword>